<protein>
    <submittedName>
        <fullName evidence="1">Uncharacterized protein</fullName>
    </submittedName>
</protein>
<sequence length="66" mass="7093">MAHECHLCSRGIDHCHGTLVRHGDGTGECAEPLCDDHHEDQHELVVDCWQLTGGCGCTHTEVAAAS</sequence>
<comment type="caution">
    <text evidence="1">The sequence shown here is derived from an EMBL/GenBank/DDBJ whole genome shotgun (WGS) entry which is preliminary data.</text>
</comment>
<accession>A0A4R2INI5</accession>
<keyword evidence="2" id="KW-1185">Reference proteome</keyword>
<evidence type="ECO:0000313" key="2">
    <source>
        <dbReference type="Proteomes" id="UP000295680"/>
    </source>
</evidence>
<reference evidence="1 2" key="1">
    <citation type="submission" date="2019-03" db="EMBL/GenBank/DDBJ databases">
        <title>Genomic Encyclopedia of Type Strains, Phase IV (KMG-IV): sequencing the most valuable type-strain genomes for metagenomic binning, comparative biology and taxonomic classification.</title>
        <authorList>
            <person name="Goeker M."/>
        </authorList>
    </citation>
    <scope>NUCLEOTIDE SEQUENCE [LARGE SCALE GENOMIC DNA]</scope>
    <source>
        <strain evidence="1 2">DSM 45934</strain>
    </source>
</reference>
<name>A0A4R2INI5_9PSEU</name>
<dbReference type="EMBL" id="SLWS01000018">
    <property type="protein sequence ID" value="TCO46664.1"/>
    <property type="molecule type" value="Genomic_DNA"/>
</dbReference>
<organism evidence="1 2">
    <name type="scientific">Actinocrispum wychmicini</name>
    <dbReference type="NCBI Taxonomy" id="1213861"/>
    <lineage>
        <taxon>Bacteria</taxon>
        <taxon>Bacillati</taxon>
        <taxon>Actinomycetota</taxon>
        <taxon>Actinomycetes</taxon>
        <taxon>Pseudonocardiales</taxon>
        <taxon>Pseudonocardiaceae</taxon>
        <taxon>Actinocrispum</taxon>
    </lineage>
</organism>
<dbReference type="RefSeq" id="WP_132125792.1">
    <property type="nucleotide sequence ID" value="NZ_SLWS01000018.1"/>
</dbReference>
<dbReference type="AlphaFoldDB" id="A0A4R2INI5"/>
<dbReference type="OrthoDB" id="3629104at2"/>
<evidence type="ECO:0000313" key="1">
    <source>
        <dbReference type="EMBL" id="TCO46664.1"/>
    </source>
</evidence>
<proteinExistence type="predicted"/>
<dbReference type="Proteomes" id="UP000295680">
    <property type="component" value="Unassembled WGS sequence"/>
</dbReference>
<gene>
    <name evidence="1" type="ORF">EV192_11859</name>
</gene>